<comment type="caution">
    <text evidence="2">The sequence shown here is derived from an EMBL/GenBank/DDBJ whole genome shotgun (WGS) entry which is preliminary data.</text>
</comment>
<keyword evidence="3" id="KW-1185">Reference proteome</keyword>
<dbReference type="Proteomes" id="UP000031737">
    <property type="component" value="Unassembled WGS sequence"/>
</dbReference>
<name>A0A061JBW2_TRYRA</name>
<sequence length="381" mass="41637">MARPESWGQAEGTLVSQAVAAVDGLAWEYMVCFGVGHVTPHIMKCLMEVVCPEAVSDAKDAAIEEMKAPCRSAQPKRAVHLLRTLFSASGVSARDVMSRCAAERRRLALQMALCPPQTPLRSEVLQQVNDIEAEGVHAVKGVRESQALLDVLPRRIQVLEAELHEFRLQYGLGDEMGSSRLGEVIDATVDGANLVTATGNASSTRGHLLSRDFVLSAARQLSAESYASRAIEVNGGRRDEKQEKRSSHGKMHVKGGTQSGGTTSANRTAHGAPPFSGFSLTSPRPFPFQAVGEHAGRGFCDVLPPTTEVISTQALSALMADKRPWRVQHEERMVQEKEWNPFGMSRLAYTEMPTGPSAYTRQAGVRHLLRLEQQISRMTWL</sequence>
<evidence type="ECO:0000313" key="3">
    <source>
        <dbReference type="Proteomes" id="UP000031737"/>
    </source>
</evidence>
<accession>A0A061JBW2</accession>
<dbReference type="OrthoDB" id="244405at2759"/>
<organism evidence="2 3">
    <name type="scientific">Trypanosoma rangeli SC58</name>
    <dbReference type="NCBI Taxonomy" id="429131"/>
    <lineage>
        <taxon>Eukaryota</taxon>
        <taxon>Discoba</taxon>
        <taxon>Euglenozoa</taxon>
        <taxon>Kinetoplastea</taxon>
        <taxon>Metakinetoplastina</taxon>
        <taxon>Trypanosomatida</taxon>
        <taxon>Trypanosomatidae</taxon>
        <taxon>Trypanosoma</taxon>
        <taxon>Herpetosoma</taxon>
    </lineage>
</organism>
<feature type="compositionally biased region" description="Basic and acidic residues" evidence="1">
    <location>
        <begin position="235"/>
        <end position="246"/>
    </location>
</feature>
<gene>
    <name evidence="2" type="ORF">TRSC58_01494</name>
</gene>
<evidence type="ECO:0000313" key="2">
    <source>
        <dbReference type="EMBL" id="ESL10767.1"/>
    </source>
</evidence>
<dbReference type="VEuPathDB" id="TriTrypDB:TRSC58_01494"/>
<evidence type="ECO:0000256" key="1">
    <source>
        <dbReference type="SAM" id="MobiDB-lite"/>
    </source>
</evidence>
<proteinExistence type="predicted"/>
<reference evidence="2 3" key="1">
    <citation type="submission" date="2013-07" db="EMBL/GenBank/DDBJ databases">
        <authorList>
            <person name="Stoco P.H."/>
            <person name="Wagner G."/>
            <person name="Gerber A."/>
            <person name="Zaha A."/>
            <person name="Thompson C."/>
            <person name="Bartholomeu D.C."/>
            <person name="Luckemeyer D.D."/>
            <person name="Bahia D."/>
            <person name="Loreto E."/>
            <person name="Prestes E.B."/>
            <person name="Lima F.M."/>
            <person name="Rodrigues-Luiz G."/>
            <person name="Vallejo G.A."/>
            <person name="Filho J.F."/>
            <person name="Monteiro K.M."/>
            <person name="Tyler K.M."/>
            <person name="de Almeida L.G."/>
            <person name="Ortiz M.F."/>
            <person name="Siervo M.A."/>
            <person name="de Moraes M.H."/>
            <person name="Cunha O.L."/>
            <person name="Mendonca-Neto R."/>
            <person name="Silva R."/>
            <person name="Teixeira S.M."/>
            <person name="Murta S.M."/>
            <person name="Sincero T.C."/>
            <person name="Mendes T.A."/>
            <person name="Urmenyi T.P."/>
            <person name="Silva V.G."/>
            <person name="da Rocha W.D."/>
            <person name="Andersson B."/>
            <person name="Romanha A.J."/>
            <person name="Steindel M."/>
            <person name="de Vasconcelos A.T."/>
            <person name="Grisard E.C."/>
        </authorList>
    </citation>
    <scope>NUCLEOTIDE SEQUENCE [LARGE SCALE GENOMIC DNA]</scope>
    <source>
        <strain evidence="2 3">SC58</strain>
    </source>
</reference>
<protein>
    <submittedName>
        <fullName evidence="2">Uncharacterized protein</fullName>
    </submittedName>
</protein>
<dbReference type="EMBL" id="AUPL01001494">
    <property type="protein sequence ID" value="ESL10767.1"/>
    <property type="molecule type" value="Genomic_DNA"/>
</dbReference>
<feature type="region of interest" description="Disordered" evidence="1">
    <location>
        <begin position="232"/>
        <end position="278"/>
    </location>
</feature>
<dbReference type="AlphaFoldDB" id="A0A061JBW2"/>